<evidence type="ECO:0000313" key="7">
    <source>
        <dbReference type="Proteomes" id="UP000642180"/>
    </source>
</evidence>
<evidence type="ECO:0000259" key="4">
    <source>
        <dbReference type="PROSITE" id="PS50043"/>
    </source>
</evidence>
<dbReference type="CDD" id="cd06170">
    <property type="entry name" value="LuxR_C_like"/>
    <property type="match status" value="1"/>
</dbReference>
<dbReference type="Pfam" id="PF00072">
    <property type="entry name" value="Response_reg"/>
    <property type="match status" value="1"/>
</dbReference>
<feature type="domain" description="HTH luxR-type" evidence="4">
    <location>
        <begin position="139"/>
        <end position="204"/>
    </location>
</feature>
<dbReference type="InterPro" id="IPR001789">
    <property type="entry name" value="Sig_transdc_resp-reg_receiver"/>
</dbReference>
<dbReference type="GO" id="GO:0006355">
    <property type="term" value="P:regulation of DNA-templated transcription"/>
    <property type="evidence" value="ECO:0007669"/>
    <property type="project" value="InterPro"/>
</dbReference>
<dbReference type="InterPro" id="IPR000792">
    <property type="entry name" value="Tscrpt_reg_LuxR_C"/>
</dbReference>
<sequence length="208" mass="22772">MTDRKIRILIADDHPLMIEGIRAVIESQPDMEVVAEAADGLEALTLYRTHLPDVALIDLQMPRMNGIDAIHLIRNEFPTARIGILTTYRGDVRASHAIKAGAQAYLLKTALRTELTEAVRVLAVGKRYFPTAIAADLADHLGKEHLTPRELEILGLIAGGLSNKEIADHLGLAEDTIKGHVRSLMDKLSARNRTHAVAIAVERGFVTP</sequence>
<dbReference type="InterPro" id="IPR039420">
    <property type="entry name" value="WalR-like"/>
</dbReference>
<protein>
    <submittedName>
        <fullName evidence="6">DNA-binding response regulator</fullName>
    </submittedName>
</protein>
<dbReference type="RefSeq" id="WP_188380244.1">
    <property type="nucleotide sequence ID" value="NZ_BMDI01000001.1"/>
</dbReference>
<dbReference type="SUPFAM" id="SSF52172">
    <property type="entry name" value="CheY-like"/>
    <property type="match status" value="1"/>
</dbReference>
<dbReference type="PRINTS" id="PR00038">
    <property type="entry name" value="HTHLUXR"/>
</dbReference>
<dbReference type="SMART" id="SM00448">
    <property type="entry name" value="REC"/>
    <property type="match status" value="1"/>
</dbReference>
<evidence type="ECO:0000256" key="3">
    <source>
        <dbReference type="PROSITE-ProRule" id="PRU00169"/>
    </source>
</evidence>
<feature type="modified residue" description="4-aspartylphosphate" evidence="3">
    <location>
        <position position="58"/>
    </location>
</feature>
<keyword evidence="2 6" id="KW-0238">DNA-binding</keyword>
<dbReference type="Pfam" id="PF00196">
    <property type="entry name" value="GerE"/>
    <property type="match status" value="1"/>
</dbReference>
<dbReference type="InterPro" id="IPR016032">
    <property type="entry name" value="Sig_transdc_resp-reg_C-effctor"/>
</dbReference>
<proteinExistence type="predicted"/>
<evidence type="ECO:0000313" key="6">
    <source>
        <dbReference type="EMBL" id="GGI17818.1"/>
    </source>
</evidence>
<dbReference type="CDD" id="cd17535">
    <property type="entry name" value="REC_NarL-like"/>
    <property type="match status" value="1"/>
</dbReference>
<gene>
    <name evidence="6" type="ORF">GCM10008066_10890</name>
</gene>
<keyword evidence="7" id="KW-1185">Reference proteome</keyword>
<dbReference type="SMART" id="SM00421">
    <property type="entry name" value="HTH_LUXR"/>
    <property type="match status" value="1"/>
</dbReference>
<dbReference type="PANTHER" id="PTHR43214:SF43">
    <property type="entry name" value="TWO-COMPONENT RESPONSE REGULATOR"/>
    <property type="match status" value="1"/>
</dbReference>
<dbReference type="PANTHER" id="PTHR43214">
    <property type="entry name" value="TWO-COMPONENT RESPONSE REGULATOR"/>
    <property type="match status" value="1"/>
</dbReference>
<reference evidence="7" key="1">
    <citation type="journal article" date="2019" name="Int. J. Syst. Evol. Microbiol.">
        <title>The Global Catalogue of Microorganisms (GCM) 10K type strain sequencing project: providing services to taxonomists for standard genome sequencing and annotation.</title>
        <authorList>
            <consortium name="The Broad Institute Genomics Platform"/>
            <consortium name="The Broad Institute Genome Sequencing Center for Infectious Disease"/>
            <person name="Wu L."/>
            <person name="Ma J."/>
        </authorList>
    </citation>
    <scope>NUCLEOTIDE SEQUENCE [LARGE SCALE GENOMIC DNA]</scope>
    <source>
        <strain evidence="7">CCM 2767</strain>
    </source>
</reference>
<evidence type="ECO:0000256" key="2">
    <source>
        <dbReference type="ARBA" id="ARBA00023125"/>
    </source>
</evidence>
<evidence type="ECO:0000256" key="1">
    <source>
        <dbReference type="ARBA" id="ARBA00022553"/>
    </source>
</evidence>
<dbReference type="InterPro" id="IPR058245">
    <property type="entry name" value="NreC/VraR/RcsB-like_REC"/>
</dbReference>
<comment type="caution">
    <text evidence="6">The sequence shown here is derived from an EMBL/GenBank/DDBJ whole genome shotgun (WGS) entry which is preliminary data.</text>
</comment>
<dbReference type="Gene3D" id="3.40.50.2300">
    <property type="match status" value="1"/>
</dbReference>
<dbReference type="EMBL" id="BMDI01000001">
    <property type="protein sequence ID" value="GGI17818.1"/>
    <property type="molecule type" value="Genomic_DNA"/>
</dbReference>
<dbReference type="AlphaFoldDB" id="A0A8J3ANJ0"/>
<name>A0A8J3ANJ0_9BURK</name>
<dbReference type="GO" id="GO:0000160">
    <property type="term" value="P:phosphorelay signal transduction system"/>
    <property type="evidence" value="ECO:0007669"/>
    <property type="project" value="InterPro"/>
</dbReference>
<evidence type="ECO:0000259" key="5">
    <source>
        <dbReference type="PROSITE" id="PS50110"/>
    </source>
</evidence>
<dbReference type="PROSITE" id="PS50110">
    <property type="entry name" value="RESPONSE_REGULATORY"/>
    <property type="match status" value="1"/>
</dbReference>
<keyword evidence="1 3" id="KW-0597">Phosphoprotein</keyword>
<organism evidence="6 7">
    <name type="scientific">Oxalicibacterium faecigallinarum</name>
    <dbReference type="NCBI Taxonomy" id="573741"/>
    <lineage>
        <taxon>Bacteria</taxon>
        <taxon>Pseudomonadati</taxon>
        <taxon>Pseudomonadota</taxon>
        <taxon>Betaproteobacteria</taxon>
        <taxon>Burkholderiales</taxon>
        <taxon>Oxalobacteraceae</taxon>
        <taxon>Oxalicibacterium</taxon>
    </lineage>
</organism>
<dbReference type="GO" id="GO:0003677">
    <property type="term" value="F:DNA binding"/>
    <property type="evidence" value="ECO:0007669"/>
    <property type="project" value="UniProtKB-KW"/>
</dbReference>
<dbReference type="InterPro" id="IPR011006">
    <property type="entry name" value="CheY-like_superfamily"/>
</dbReference>
<dbReference type="PROSITE" id="PS50043">
    <property type="entry name" value="HTH_LUXR_2"/>
    <property type="match status" value="1"/>
</dbReference>
<feature type="domain" description="Response regulatory" evidence="5">
    <location>
        <begin position="7"/>
        <end position="123"/>
    </location>
</feature>
<dbReference type="SUPFAM" id="SSF46894">
    <property type="entry name" value="C-terminal effector domain of the bipartite response regulators"/>
    <property type="match status" value="1"/>
</dbReference>
<dbReference type="Proteomes" id="UP000642180">
    <property type="component" value="Unassembled WGS sequence"/>
</dbReference>
<dbReference type="PROSITE" id="PS00622">
    <property type="entry name" value="HTH_LUXR_1"/>
    <property type="match status" value="1"/>
</dbReference>
<accession>A0A8J3ANJ0</accession>